<keyword evidence="2" id="KW-1185">Reference proteome</keyword>
<reference evidence="1" key="2">
    <citation type="journal article" date="2023" name="IMA Fungus">
        <title>Comparative genomic study of the Penicillium genus elucidates a diverse pangenome and 15 lateral gene transfer events.</title>
        <authorList>
            <person name="Petersen C."/>
            <person name="Sorensen T."/>
            <person name="Nielsen M.R."/>
            <person name="Sondergaard T.E."/>
            <person name="Sorensen J.L."/>
            <person name="Fitzpatrick D.A."/>
            <person name="Frisvad J.C."/>
            <person name="Nielsen K.L."/>
        </authorList>
    </citation>
    <scope>NUCLEOTIDE SEQUENCE</scope>
    <source>
        <strain evidence="1">IBT 22155</strain>
    </source>
</reference>
<protein>
    <submittedName>
        <fullName evidence="1">Ankyrin</fullName>
    </submittedName>
</protein>
<name>A0A9W9KV14_9EURO</name>
<dbReference type="AlphaFoldDB" id="A0A9W9KV14"/>
<dbReference type="Proteomes" id="UP001149079">
    <property type="component" value="Unassembled WGS sequence"/>
</dbReference>
<dbReference type="GeneID" id="81410091"/>
<sequence length="87" mass="10079">MHNESIETLRRLEKEIEEALVTEAQGMFLWVTLQLEIIGDTERIKDIDSIHEVLASLPPMLSKSYEVIYKRIHSIGETPRRVAMESL</sequence>
<dbReference type="EMBL" id="JAPQKL010000008">
    <property type="protein sequence ID" value="KAJ5120789.1"/>
    <property type="molecule type" value="Genomic_DNA"/>
</dbReference>
<comment type="caution">
    <text evidence="1">The sequence shown here is derived from an EMBL/GenBank/DDBJ whole genome shotgun (WGS) entry which is preliminary data.</text>
</comment>
<dbReference type="PANTHER" id="PTHR10039:SF10">
    <property type="entry name" value="NACHT DOMAIN-CONTAINING PROTEIN"/>
    <property type="match status" value="1"/>
</dbReference>
<organism evidence="1 2">
    <name type="scientific">Penicillium bovifimosum</name>
    <dbReference type="NCBI Taxonomy" id="126998"/>
    <lineage>
        <taxon>Eukaryota</taxon>
        <taxon>Fungi</taxon>
        <taxon>Dikarya</taxon>
        <taxon>Ascomycota</taxon>
        <taxon>Pezizomycotina</taxon>
        <taxon>Eurotiomycetes</taxon>
        <taxon>Eurotiomycetidae</taxon>
        <taxon>Eurotiales</taxon>
        <taxon>Aspergillaceae</taxon>
        <taxon>Penicillium</taxon>
    </lineage>
</organism>
<gene>
    <name evidence="1" type="ORF">N7515_010177</name>
</gene>
<accession>A0A9W9KV14</accession>
<evidence type="ECO:0000313" key="2">
    <source>
        <dbReference type="Proteomes" id="UP001149079"/>
    </source>
</evidence>
<proteinExistence type="predicted"/>
<dbReference type="PANTHER" id="PTHR10039">
    <property type="entry name" value="AMELOGENIN"/>
    <property type="match status" value="1"/>
</dbReference>
<reference evidence="1" key="1">
    <citation type="submission" date="2022-11" db="EMBL/GenBank/DDBJ databases">
        <authorList>
            <person name="Petersen C."/>
        </authorList>
    </citation>
    <scope>NUCLEOTIDE SEQUENCE</scope>
    <source>
        <strain evidence="1">IBT 22155</strain>
    </source>
</reference>
<evidence type="ECO:0000313" key="1">
    <source>
        <dbReference type="EMBL" id="KAJ5120789.1"/>
    </source>
</evidence>
<dbReference type="RefSeq" id="XP_056517293.1">
    <property type="nucleotide sequence ID" value="XM_056670920.1"/>
</dbReference>
<dbReference type="OrthoDB" id="7464126at2759"/>